<evidence type="ECO:0000313" key="1">
    <source>
        <dbReference type="EMBL" id="GIY25272.1"/>
    </source>
</evidence>
<sequence>MQSPFPHVRFITPLFYSKFITRLLAFIEETVPGDDSMINCANSSGSQRRKISAVSPCLTLCTFQQHPEACFDTFLFNFRLVANSFPFPKPSTPLSLQRLDLLLLLD</sequence>
<dbReference type="AlphaFoldDB" id="A0AAV4RYR9"/>
<proteinExistence type="predicted"/>
<gene>
    <name evidence="1" type="ORF">CEXT_333501</name>
</gene>
<reference evidence="1 2" key="1">
    <citation type="submission" date="2021-06" db="EMBL/GenBank/DDBJ databases">
        <title>Caerostris extrusa draft genome.</title>
        <authorList>
            <person name="Kono N."/>
            <person name="Arakawa K."/>
        </authorList>
    </citation>
    <scope>NUCLEOTIDE SEQUENCE [LARGE SCALE GENOMIC DNA]</scope>
</reference>
<organism evidence="1 2">
    <name type="scientific">Caerostris extrusa</name>
    <name type="common">Bark spider</name>
    <name type="synonym">Caerostris bankana</name>
    <dbReference type="NCBI Taxonomy" id="172846"/>
    <lineage>
        <taxon>Eukaryota</taxon>
        <taxon>Metazoa</taxon>
        <taxon>Ecdysozoa</taxon>
        <taxon>Arthropoda</taxon>
        <taxon>Chelicerata</taxon>
        <taxon>Arachnida</taxon>
        <taxon>Araneae</taxon>
        <taxon>Araneomorphae</taxon>
        <taxon>Entelegynae</taxon>
        <taxon>Araneoidea</taxon>
        <taxon>Araneidae</taxon>
        <taxon>Caerostris</taxon>
    </lineage>
</organism>
<accession>A0AAV4RYR9</accession>
<protein>
    <submittedName>
        <fullName evidence="1">Uncharacterized protein</fullName>
    </submittedName>
</protein>
<keyword evidence="2" id="KW-1185">Reference proteome</keyword>
<name>A0AAV4RYR9_CAEEX</name>
<comment type="caution">
    <text evidence="1">The sequence shown here is derived from an EMBL/GenBank/DDBJ whole genome shotgun (WGS) entry which is preliminary data.</text>
</comment>
<dbReference type="EMBL" id="BPLR01008509">
    <property type="protein sequence ID" value="GIY25272.1"/>
    <property type="molecule type" value="Genomic_DNA"/>
</dbReference>
<evidence type="ECO:0000313" key="2">
    <source>
        <dbReference type="Proteomes" id="UP001054945"/>
    </source>
</evidence>
<dbReference type="Proteomes" id="UP001054945">
    <property type="component" value="Unassembled WGS sequence"/>
</dbReference>